<dbReference type="Gene3D" id="3.40.50.150">
    <property type="entry name" value="Vaccinia Virus protein VP39"/>
    <property type="match status" value="1"/>
</dbReference>
<name>A0A4P7NL70_PYROR</name>
<dbReference type="Gene3D" id="1.10.10.10">
    <property type="entry name" value="Winged helix-like DNA-binding domain superfamily/Winged helix DNA-binding domain"/>
    <property type="match status" value="1"/>
</dbReference>
<dbReference type="Pfam" id="PF00891">
    <property type="entry name" value="Methyltransf_2"/>
    <property type="match status" value="1"/>
</dbReference>
<dbReference type="InterPro" id="IPR036388">
    <property type="entry name" value="WH-like_DNA-bd_sf"/>
</dbReference>
<evidence type="ECO:0000256" key="3">
    <source>
        <dbReference type="ARBA" id="ARBA00022691"/>
    </source>
</evidence>
<evidence type="ECO:0000259" key="4">
    <source>
        <dbReference type="Pfam" id="PF00891"/>
    </source>
</evidence>
<proteinExistence type="predicted"/>
<evidence type="ECO:0000313" key="5">
    <source>
        <dbReference type="EMBL" id="QBZ62891.1"/>
    </source>
</evidence>
<evidence type="ECO:0000313" key="6">
    <source>
        <dbReference type="Proteomes" id="UP000294847"/>
    </source>
</evidence>
<dbReference type="SUPFAM" id="SSF46785">
    <property type="entry name" value="Winged helix' DNA-binding domain"/>
    <property type="match status" value="1"/>
</dbReference>
<dbReference type="GO" id="GO:0032259">
    <property type="term" value="P:methylation"/>
    <property type="evidence" value="ECO:0007669"/>
    <property type="project" value="UniProtKB-KW"/>
</dbReference>
<keyword evidence="2" id="KW-0808">Transferase</keyword>
<dbReference type="InterPro" id="IPR001077">
    <property type="entry name" value="COMT_C"/>
</dbReference>
<keyword evidence="1" id="KW-0489">Methyltransferase</keyword>
<sequence>MSSSTSSNKLGELVSSISSAAADMSAFCDKLGLGSISSTAPLDIKLTAQNQPYFTAKAALVGFAEELIRLVRGPRDHLLALSFEHCASASLQIIIKYKLASHVPLQGATTCQAIADAVGKPEMQPALVGRIMQHASSYGLFEARPGGAVAHNAASAMLATDPDLAAWMNLSATVAYPAGASLPGALAAYGYSMEADEAAYGVSIGRRVSQFQRFREPDGSDLHDMFAGAMRGIAAGGAYDLRHAVDGGYPWHALEAAEGGHLVVDVGGGSGHVCFALAARHPRLRFEVQDLPETVAVAERSCPAELRRRIHFRAHDFMTPQPARDDGLGGAEAVAYFCRFILHDWSDKYAQRILQGLASALRPQDRIIVNEAIAPEPNSVDAEKERRMHDRDMLMLMNLNGRERTMEAFRGLCDSVEPRLKVHEIHHPAQGELSLIELKRCDATF</sequence>
<dbReference type="InterPro" id="IPR029063">
    <property type="entry name" value="SAM-dependent_MTases_sf"/>
</dbReference>
<reference evidence="5 6" key="1">
    <citation type="journal article" date="2019" name="Mol. Biol. Evol.">
        <title>Blast fungal genomes show frequent chromosomal changes, gene gains and losses, and effector gene turnover.</title>
        <authorList>
            <person name="Gomez Luciano L.B."/>
            <person name="Jason Tsai I."/>
            <person name="Chuma I."/>
            <person name="Tosa Y."/>
            <person name="Chen Y.H."/>
            <person name="Li J.Y."/>
            <person name="Li M.Y."/>
            <person name="Jade Lu M.Y."/>
            <person name="Nakayashiki H."/>
            <person name="Li W.H."/>
        </authorList>
    </citation>
    <scope>NUCLEOTIDE SEQUENCE [LARGE SCALE GENOMIC DNA]</scope>
    <source>
        <strain evidence="5">MZ5-1-6</strain>
    </source>
</reference>
<feature type="domain" description="O-methyltransferase C-terminal" evidence="4">
    <location>
        <begin position="261"/>
        <end position="413"/>
    </location>
</feature>
<dbReference type="AlphaFoldDB" id="A0A4P7NL70"/>
<dbReference type="PROSITE" id="PS51683">
    <property type="entry name" value="SAM_OMT_II"/>
    <property type="match status" value="1"/>
</dbReference>
<dbReference type="PANTHER" id="PTHR43712">
    <property type="entry name" value="PUTATIVE (AFU_ORTHOLOGUE AFUA_4G14580)-RELATED"/>
    <property type="match status" value="1"/>
</dbReference>
<dbReference type="EMBL" id="CP034208">
    <property type="protein sequence ID" value="QBZ62891.1"/>
    <property type="molecule type" value="Genomic_DNA"/>
</dbReference>
<dbReference type="PANTHER" id="PTHR43712:SF16">
    <property type="entry name" value="O-METHYLTRANSFERASE ELCB"/>
    <property type="match status" value="1"/>
</dbReference>
<organism evidence="5 6">
    <name type="scientific">Pyricularia oryzae</name>
    <name type="common">Rice blast fungus</name>
    <name type="synonym">Magnaporthe oryzae</name>
    <dbReference type="NCBI Taxonomy" id="318829"/>
    <lineage>
        <taxon>Eukaryota</taxon>
        <taxon>Fungi</taxon>
        <taxon>Dikarya</taxon>
        <taxon>Ascomycota</taxon>
        <taxon>Pezizomycotina</taxon>
        <taxon>Sordariomycetes</taxon>
        <taxon>Sordariomycetidae</taxon>
        <taxon>Magnaporthales</taxon>
        <taxon>Pyriculariaceae</taxon>
        <taxon>Pyricularia</taxon>
    </lineage>
</organism>
<accession>A0A4P7NL70</accession>
<keyword evidence="3" id="KW-0949">S-adenosyl-L-methionine</keyword>
<evidence type="ECO:0000256" key="2">
    <source>
        <dbReference type="ARBA" id="ARBA00022679"/>
    </source>
</evidence>
<evidence type="ECO:0000256" key="1">
    <source>
        <dbReference type="ARBA" id="ARBA00022603"/>
    </source>
</evidence>
<protein>
    <recommendedName>
        <fullName evidence="4">O-methyltransferase C-terminal domain-containing protein</fullName>
    </recommendedName>
</protein>
<dbReference type="InterPro" id="IPR016461">
    <property type="entry name" value="COMT-like"/>
</dbReference>
<gene>
    <name evidence="5" type="ORF">PoMZ_11780</name>
</gene>
<dbReference type="InterPro" id="IPR036390">
    <property type="entry name" value="WH_DNA-bd_sf"/>
</dbReference>
<dbReference type="SUPFAM" id="SSF53335">
    <property type="entry name" value="S-adenosyl-L-methionine-dependent methyltransferases"/>
    <property type="match status" value="1"/>
</dbReference>
<dbReference type="GO" id="GO:0008171">
    <property type="term" value="F:O-methyltransferase activity"/>
    <property type="evidence" value="ECO:0007669"/>
    <property type="project" value="InterPro"/>
</dbReference>
<dbReference type="Proteomes" id="UP000294847">
    <property type="component" value="Chromosome 5"/>
</dbReference>